<keyword evidence="1" id="KW-0812">Transmembrane</keyword>
<organism evidence="2 3">
    <name type="scientific">Linum tenue</name>
    <dbReference type="NCBI Taxonomy" id="586396"/>
    <lineage>
        <taxon>Eukaryota</taxon>
        <taxon>Viridiplantae</taxon>
        <taxon>Streptophyta</taxon>
        <taxon>Embryophyta</taxon>
        <taxon>Tracheophyta</taxon>
        <taxon>Spermatophyta</taxon>
        <taxon>Magnoliopsida</taxon>
        <taxon>eudicotyledons</taxon>
        <taxon>Gunneridae</taxon>
        <taxon>Pentapetalae</taxon>
        <taxon>rosids</taxon>
        <taxon>fabids</taxon>
        <taxon>Malpighiales</taxon>
        <taxon>Linaceae</taxon>
        <taxon>Linum</taxon>
    </lineage>
</organism>
<keyword evidence="1" id="KW-0472">Membrane</keyword>
<dbReference type="AlphaFoldDB" id="A0AAV0JB66"/>
<name>A0AAV0JB66_9ROSI</name>
<evidence type="ECO:0000313" key="3">
    <source>
        <dbReference type="Proteomes" id="UP001154282"/>
    </source>
</evidence>
<dbReference type="EMBL" id="CAMGYJ010000004">
    <property type="protein sequence ID" value="CAI0405761.1"/>
    <property type="molecule type" value="Genomic_DNA"/>
</dbReference>
<feature type="transmembrane region" description="Helical" evidence="1">
    <location>
        <begin position="42"/>
        <end position="65"/>
    </location>
</feature>
<gene>
    <name evidence="2" type="ORF">LITE_LOCUS12971</name>
</gene>
<sequence>MWEREMEIKDIKDQLVELVKLLNESEAQKLILLKEQKMREQAVAIALAASSSTVVTIHLISRLIMQYYIALANLNNTCL</sequence>
<keyword evidence="1" id="KW-1133">Transmembrane helix</keyword>
<proteinExistence type="predicted"/>
<protein>
    <submittedName>
        <fullName evidence="2">Uncharacterized protein</fullName>
    </submittedName>
</protein>
<keyword evidence="3" id="KW-1185">Reference proteome</keyword>
<dbReference type="Proteomes" id="UP001154282">
    <property type="component" value="Unassembled WGS sequence"/>
</dbReference>
<reference evidence="2" key="1">
    <citation type="submission" date="2022-08" db="EMBL/GenBank/DDBJ databases">
        <authorList>
            <person name="Gutierrez-Valencia J."/>
        </authorList>
    </citation>
    <scope>NUCLEOTIDE SEQUENCE</scope>
</reference>
<accession>A0AAV0JB66</accession>
<evidence type="ECO:0000256" key="1">
    <source>
        <dbReference type="SAM" id="Phobius"/>
    </source>
</evidence>
<comment type="caution">
    <text evidence="2">The sequence shown here is derived from an EMBL/GenBank/DDBJ whole genome shotgun (WGS) entry which is preliminary data.</text>
</comment>
<evidence type="ECO:0000313" key="2">
    <source>
        <dbReference type="EMBL" id="CAI0405761.1"/>
    </source>
</evidence>